<keyword evidence="4" id="KW-1185">Reference proteome</keyword>
<dbReference type="RefSeq" id="WP_323304085.1">
    <property type="nucleotide sequence ID" value="NZ_JAYGHX010000001.1"/>
</dbReference>
<keyword evidence="3" id="KW-0808">Transferase</keyword>
<evidence type="ECO:0000313" key="3">
    <source>
        <dbReference type="EMBL" id="MEA5389960.1"/>
    </source>
</evidence>
<dbReference type="NCBIfam" id="TIGR03167">
    <property type="entry name" value="tRNA_sel_U_synt"/>
    <property type="match status" value="1"/>
</dbReference>
<keyword evidence="1" id="KW-0711">Selenium</keyword>
<dbReference type="EC" id="2.5.1.-" evidence="3"/>
<dbReference type="SMART" id="SM00450">
    <property type="entry name" value="RHOD"/>
    <property type="match status" value="1"/>
</dbReference>
<dbReference type="PANTHER" id="PTHR30401">
    <property type="entry name" value="TRNA 2-SELENOURIDINE SYNTHASE"/>
    <property type="match status" value="1"/>
</dbReference>
<organism evidence="3 4">
    <name type="scientific">Cyanobium gracile UHCC 0139</name>
    <dbReference type="NCBI Taxonomy" id="3110308"/>
    <lineage>
        <taxon>Bacteria</taxon>
        <taxon>Bacillati</taxon>
        <taxon>Cyanobacteriota</taxon>
        <taxon>Cyanophyceae</taxon>
        <taxon>Synechococcales</taxon>
        <taxon>Prochlorococcaceae</taxon>
        <taxon>Cyanobium</taxon>
    </lineage>
</organism>
<dbReference type="Gene3D" id="3.40.250.10">
    <property type="entry name" value="Rhodanese-like domain"/>
    <property type="match status" value="1"/>
</dbReference>
<dbReference type="InterPro" id="IPR058840">
    <property type="entry name" value="AAA_SelU"/>
</dbReference>
<dbReference type="PROSITE" id="PS50206">
    <property type="entry name" value="RHODANESE_3"/>
    <property type="match status" value="1"/>
</dbReference>
<dbReference type="InterPro" id="IPR036873">
    <property type="entry name" value="Rhodanese-like_dom_sf"/>
</dbReference>
<proteinExistence type="predicted"/>
<dbReference type="PROSITE" id="PS00380">
    <property type="entry name" value="RHODANESE_1"/>
    <property type="match status" value="1"/>
</dbReference>
<dbReference type="SUPFAM" id="SSF52821">
    <property type="entry name" value="Rhodanese/Cell cycle control phosphatase"/>
    <property type="match status" value="1"/>
</dbReference>
<dbReference type="InterPro" id="IPR001763">
    <property type="entry name" value="Rhodanese-like_dom"/>
</dbReference>
<reference evidence="3 4" key="1">
    <citation type="submission" date="2023-12" db="EMBL/GenBank/DDBJ databases">
        <title>Baltic Sea Cyanobacteria.</title>
        <authorList>
            <person name="Delbaje E."/>
            <person name="Fewer D.P."/>
            <person name="Shishido T.K."/>
        </authorList>
    </citation>
    <scope>NUCLEOTIDE SEQUENCE [LARGE SCALE GENOMIC DNA]</scope>
    <source>
        <strain evidence="3 4">UHCC 0139</strain>
    </source>
</reference>
<sequence length="346" mass="37624">MAPCLAVDAFLAAGGALLDVRTPAEFRQGHIPGAANLPLFSDGERVEVGTLYKQQGRQAAVRRGLALVGPRMEALATELVAWSERSAGAPLRLHCWRGGMRSASVAWLAQQLELPVLLLEGGYKSYRRWVLELFERPWPLRLLGGRTGSGKTELLLALRERGTAVVDLEGLAHHRGSSFGGLGLPEQPSVEHYENELAAALAPLAGADQIWLEAESAMVGRCRIPAGLWRQMKAAPVLAVERPLQERVAHLVAIYGAQDPLALAEATRRIARRLGPQRTALALEAIERGDWATACRQMLDYYDRCYDHDLDGHAITPVHLGGLAAPEAARELISRGLVTLHQPPRG</sequence>
<protein>
    <submittedName>
        <fullName evidence="3">tRNA 2-selenouridine(34) synthase MnmH</fullName>
        <ecNumber evidence="3">2.5.1.-</ecNumber>
    </submittedName>
</protein>
<name>A0ABU5RQC3_9CYAN</name>
<accession>A0ABU5RQC3</accession>
<dbReference type="Proteomes" id="UP001304461">
    <property type="component" value="Unassembled WGS sequence"/>
</dbReference>
<feature type="domain" description="Rhodanese" evidence="2">
    <location>
        <begin position="11"/>
        <end position="135"/>
    </location>
</feature>
<dbReference type="Pfam" id="PF26341">
    <property type="entry name" value="AAA_SelU"/>
    <property type="match status" value="1"/>
</dbReference>
<dbReference type="InterPro" id="IPR017582">
    <property type="entry name" value="SelU"/>
</dbReference>
<evidence type="ECO:0000313" key="4">
    <source>
        <dbReference type="Proteomes" id="UP001304461"/>
    </source>
</evidence>
<dbReference type="Pfam" id="PF00581">
    <property type="entry name" value="Rhodanese"/>
    <property type="match status" value="1"/>
</dbReference>
<evidence type="ECO:0000259" key="2">
    <source>
        <dbReference type="PROSITE" id="PS50206"/>
    </source>
</evidence>
<dbReference type="NCBIfam" id="NF008750">
    <property type="entry name" value="PRK11784.1-2"/>
    <property type="match status" value="1"/>
</dbReference>
<dbReference type="GO" id="GO:0016740">
    <property type="term" value="F:transferase activity"/>
    <property type="evidence" value="ECO:0007669"/>
    <property type="project" value="UniProtKB-KW"/>
</dbReference>
<evidence type="ECO:0000256" key="1">
    <source>
        <dbReference type="ARBA" id="ARBA00023266"/>
    </source>
</evidence>
<dbReference type="PANTHER" id="PTHR30401:SF0">
    <property type="entry name" value="TRNA 2-SELENOURIDINE SYNTHASE"/>
    <property type="match status" value="1"/>
</dbReference>
<comment type="caution">
    <text evidence="3">The sequence shown here is derived from an EMBL/GenBank/DDBJ whole genome shotgun (WGS) entry which is preliminary data.</text>
</comment>
<gene>
    <name evidence="3" type="primary">mnmH</name>
    <name evidence="3" type="ORF">VB738_01675</name>
</gene>
<dbReference type="InterPro" id="IPR001307">
    <property type="entry name" value="Thiosulphate_STrfase_CS"/>
</dbReference>
<dbReference type="EMBL" id="JAYGHX010000001">
    <property type="protein sequence ID" value="MEA5389960.1"/>
    <property type="molecule type" value="Genomic_DNA"/>
</dbReference>